<protein>
    <submittedName>
        <fullName evidence="2">DUF1304 domain-containing protein</fullName>
    </submittedName>
</protein>
<name>A0AAU7GIC2_9MICO</name>
<dbReference type="AlphaFoldDB" id="A0AAU7GIC2"/>
<accession>A0AAU7GIC2</accession>
<evidence type="ECO:0000313" key="2">
    <source>
        <dbReference type="EMBL" id="XBM49803.1"/>
    </source>
</evidence>
<evidence type="ECO:0000256" key="1">
    <source>
        <dbReference type="SAM" id="Phobius"/>
    </source>
</evidence>
<keyword evidence="1" id="KW-1133">Transmembrane helix</keyword>
<dbReference type="PANTHER" id="PTHR38446">
    <property type="entry name" value="BLL0914 PROTEIN"/>
    <property type="match status" value="1"/>
</dbReference>
<keyword evidence="1" id="KW-0812">Transmembrane</keyword>
<feature type="transmembrane region" description="Helical" evidence="1">
    <location>
        <begin position="80"/>
        <end position="99"/>
    </location>
</feature>
<feature type="transmembrane region" description="Helical" evidence="1">
    <location>
        <begin position="55"/>
        <end position="73"/>
    </location>
</feature>
<dbReference type="RefSeq" id="WP_348789714.1">
    <property type="nucleotide sequence ID" value="NZ_CP157390.1"/>
</dbReference>
<dbReference type="InterPro" id="IPR009732">
    <property type="entry name" value="DUF1304"/>
</dbReference>
<dbReference type="Pfam" id="PF06993">
    <property type="entry name" value="DUF1304"/>
    <property type="match status" value="1"/>
</dbReference>
<reference evidence="2" key="1">
    <citation type="submission" date="2024-05" db="EMBL/GenBank/DDBJ databases">
        <title>The Natural Products Discovery Center: Release of the First 8490 Sequenced Strains for Exploring Actinobacteria Biosynthetic Diversity.</title>
        <authorList>
            <person name="Kalkreuter E."/>
            <person name="Kautsar S.A."/>
            <person name="Yang D."/>
            <person name="Bader C.D."/>
            <person name="Teijaro C.N."/>
            <person name="Fluegel L."/>
            <person name="Davis C.M."/>
            <person name="Simpson J.R."/>
            <person name="Lauterbach L."/>
            <person name="Steele A.D."/>
            <person name="Gui C."/>
            <person name="Meng S."/>
            <person name="Li G."/>
            <person name="Viehrig K."/>
            <person name="Ye F."/>
            <person name="Su P."/>
            <person name="Kiefer A.F."/>
            <person name="Nichols A."/>
            <person name="Cepeda A.J."/>
            <person name="Yan W."/>
            <person name="Fan B."/>
            <person name="Jiang Y."/>
            <person name="Adhikari A."/>
            <person name="Zheng C.-J."/>
            <person name="Schuster L."/>
            <person name="Cowan T.M."/>
            <person name="Smanski M.J."/>
            <person name="Chevrette M.G."/>
            <person name="de Carvalho L.P.S."/>
            <person name="Shen B."/>
        </authorList>
    </citation>
    <scope>NUCLEOTIDE SEQUENCE</scope>
    <source>
        <strain evidence="2">NPDC080035</strain>
    </source>
</reference>
<sequence>MAIVASILLALAAVVHLGFFAMESMLWSSPGVWRRFGVASQRDADAVRPMAYNQGFYNLFLAGGVVVGLALYWTTLRHVGFGLIFFCGVCMVLAAVVLLTTGRRYWSAALLQGAPPLVALVLLAVAQAA</sequence>
<gene>
    <name evidence="2" type="ORF">AAME72_08015</name>
</gene>
<proteinExistence type="predicted"/>
<organism evidence="2">
    <name type="scientific">Leifsonia sp. NPDC080035</name>
    <dbReference type="NCBI Taxonomy" id="3143936"/>
    <lineage>
        <taxon>Bacteria</taxon>
        <taxon>Bacillati</taxon>
        <taxon>Actinomycetota</taxon>
        <taxon>Actinomycetes</taxon>
        <taxon>Micrococcales</taxon>
        <taxon>Microbacteriaceae</taxon>
        <taxon>Leifsonia</taxon>
    </lineage>
</organism>
<dbReference type="PANTHER" id="PTHR38446:SF1">
    <property type="entry name" value="BLL0914 PROTEIN"/>
    <property type="match status" value="1"/>
</dbReference>
<feature type="transmembrane region" description="Helical" evidence="1">
    <location>
        <begin position="105"/>
        <end position="126"/>
    </location>
</feature>
<dbReference type="EMBL" id="CP157390">
    <property type="protein sequence ID" value="XBM49803.1"/>
    <property type="molecule type" value="Genomic_DNA"/>
</dbReference>
<keyword evidence="1" id="KW-0472">Membrane</keyword>